<sequence>MAAQAKRSRLEVDKNDSFEITTVEMHTAGDPLRIITSGYPEIKGETILAKRKYVTENLDYIRKLLMREPRGHTDMFGALLVTPDHEQADLAALFMHNGGYSVMCGHAVIALGRHAVDSGLVKIDTSTTSSVPVYIQCPCGLVKAMVDVTNGKSGKVKFTSVPAFAYAVDVKLPTKSYGEVTLDIGYGGTFYAFISDKELGLDVRKSSVSQLTSAAKEILEICREKVTVNHPEEPDLAFMYGCIITDGKDQFTKFQNELTREMCYYGKAGAVCRSPCGSGVTARIAVQHHKRQISLNQSREFESITGSTFTASPIQETKCGEFLAVLVEVEGLANYCGKATFSVEENDHFQEGFLVN</sequence>
<dbReference type="InterPro" id="IPR008794">
    <property type="entry name" value="Pro_racemase_fam"/>
</dbReference>
<reference evidence="4" key="1">
    <citation type="submission" date="2020-04" db="EMBL/GenBank/DDBJ databases">
        <authorList>
            <person name="Alioto T."/>
            <person name="Alioto T."/>
            <person name="Gomez Garrido J."/>
        </authorList>
    </citation>
    <scope>NUCLEOTIDE SEQUENCE</scope>
    <source>
        <strain evidence="4">A484AB</strain>
    </source>
</reference>
<dbReference type="EMBL" id="CACRXK020021100">
    <property type="protein sequence ID" value="CAB4035487.1"/>
    <property type="molecule type" value="Genomic_DNA"/>
</dbReference>
<dbReference type="SFLD" id="SFLDS00028">
    <property type="entry name" value="Proline_Racemase"/>
    <property type="match status" value="1"/>
</dbReference>
<dbReference type="FunFam" id="3.10.310.10:FF:000003">
    <property type="entry name" value="Proline racemase"/>
    <property type="match status" value="1"/>
</dbReference>
<accession>A0A7D9JTR9</accession>
<evidence type="ECO:0000256" key="3">
    <source>
        <dbReference type="ARBA" id="ARBA00013105"/>
    </source>
</evidence>
<dbReference type="PIRSF" id="PIRSF029792">
    <property type="entry name" value="Pro_racemase"/>
    <property type="match status" value="1"/>
</dbReference>
<dbReference type="Proteomes" id="UP001152795">
    <property type="component" value="Unassembled WGS sequence"/>
</dbReference>
<dbReference type="GO" id="GO:0050346">
    <property type="term" value="F:trans-L-3-hydroxyproline dehydratase activity"/>
    <property type="evidence" value="ECO:0007669"/>
    <property type="project" value="UniProtKB-EC"/>
</dbReference>
<comment type="catalytic activity">
    <reaction evidence="1">
        <text>trans-3-hydroxy-L-proline = 1-pyrroline-2-carboxylate + H2O</text>
        <dbReference type="Rhea" id="RHEA:10320"/>
        <dbReference type="ChEBI" id="CHEBI:15377"/>
        <dbReference type="ChEBI" id="CHEBI:39785"/>
        <dbReference type="ChEBI" id="CHEBI:57938"/>
        <dbReference type="EC" id="4.2.1.77"/>
    </reaction>
</comment>
<evidence type="ECO:0000313" key="5">
    <source>
        <dbReference type="Proteomes" id="UP001152795"/>
    </source>
</evidence>
<organism evidence="4 5">
    <name type="scientific">Paramuricea clavata</name>
    <name type="common">Red gorgonian</name>
    <name type="synonym">Violescent sea-whip</name>
    <dbReference type="NCBI Taxonomy" id="317549"/>
    <lineage>
        <taxon>Eukaryota</taxon>
        <taxon>Metazoa</taxon>
        <taxon>Cnidaria</taxon>
        <taxon>Anthozoa</taxon>
        <taxon>Octocorallia</taxon>
        <taxon>Malacalcyonacea</taxon>
        <taxon>Plexauridae</taxon>
        <taxon>Paramuricea</taxon>
    </lineage>
</organism>
<keyword evidence="5" id="KW-1185">Reference proteome</keyword>
<name>A0A7D9JTR9_PARCT</name>
<dbReference type="OrthoDB" id="6409228at2759"/>
<evidence type="ECO:0000256" key="1">
    <source>
        <dbReference type="ARBA" id="ARBA00001148"/>
    </source>
</evidence>
<gene>
    <name evidence="4" type="ORF">PACLA_8A043717</name>
</gene>
<evidence type="ECO:0000256" key="2">
    <source>
        <dbReference type="ARBA" id="ARBA00007529"/>
    </source>
</evidence>
<dbReference type="Gene3D" id="3.10.310.10">
    <property type="entry name" value="Diaminopimelate Epimerase, Chain A, domain 1"/>
    <property type="match status" value="2"/>
</dbReference>
<evidence type="ECO:0000313" key="4">
    <source>
        <dbReference type="EMBL" id="CAB4035487.1"/>
    </source>
</evidence>
<dbReference type="SUPFAM" id="SSF54506">
    <property type="entry name" value="Diaminopimelate epimerase-like"/>
    <property type="match status" value="1"/>
</dbReference>
<comment type="caution">
    <text evidence="4">The sequence shown here is derived from an EMBL/GenBank/DDBJ whole genome shotgun (WGS) entry which is preliminary data.</text>
</comment>
<dbReference type="PANTHER" id="PTHR33442">
    <property type="entry name" value="TRANS-3-HYDROXY-L-PROLINE DEHYDRATASE"/>
    <property type="match status" value="1"/>
</dbReference>
<dbReference type="Pfam" id="PF05544">
    <property type="entry name" value="Pro_racemase"/>
    <property type="match status" value="1"/>
</dbReference>
<dbReference type="EC" id="4.2.1.77" evidence="3"/>
<comment type="similarity">
    <text evidence="2">Belongs to the proline racemase family.</text>
</comment>
<dbReference type="PANTHER" id="PTHR33442:SF1">
    <property type="entry name" value="TRANS-3-HYDROXY-L-PROLINE DEHYDRATASE"/>
    <property type="match status" value="1"/>
</dbReference>
<protein>
    <recommendedName>
        <fullName evidence="3">trans-L-3-hydroxyproline dehydratase</fullName>
        <ecNumber evidence="3">4.2.1.77</ecNumber>
    </recommendedName>
</protein>
<dbReference type="AlphaFoldDB" id="A0A7D9JTR9"/>
<proteinExistence type="inferred from homology"/>